<evidence type="ECO:0000313" key="1">
    <source>
        <dbReference type="EMBL" id="KAJ2970862.1"/>
    </source>
</evidence>
<name>A0ACC1MW27_9HYPO</name>
<comment type="caution">
    <text evidence="1">The sequence shown here is derived from an EMBL/GenBank/DDBJ whole genome shotgun (WGS) entry which is preliminary data.</text>
</comment>
<protein>
    <submittedName>
        <fullName evidence="1">Uncharacterized protein</fullName>
    </submittedName>
</protein>
<dbReference type="Proteomes" id="UP001143910">
    <property type="component" value="Unassembled WGS sequence"/>
</dbReference>
<organism evidence="1 2">
    <name type="scientific">Zarea fungicola</name>
    <dbReference type="NCBI Taxonomy" id="93591"/>
    <lineage>
        <taxon>Eukaryota</taxon>
        <taxon>Fungi</taxon>
        <taxon>Dikarya</taxon>
        <taxon>Ascomycota</taxon>
        <taxon>Pezizomycotina</taxon>
        <taxon>Sordariomycetes</taxon>
        <taxon>Hypocreomycetidae</taxon>
        <taxon>Hypocreales</taxon>
        <taxon>Cordycipitaceae</taxon>
        <taxon>Zarea</taxon>
    </lineage>
</organism>
<dbReference type="EMBL" id="JANJQO010001454">
    <property type="protein sequence ID" value="KAJ2970862.1"/>
    <property type="molecule type" value="Genomic_DNA"/>
</dbReference>
<accession>A0ACC1MW27</accession>
<gene>
    <name evidence="1" type="ORF">NQ176_g7980</name>
</gene>
<proteinExistence type="predicted"/>
<evidence type="ECO:0000313" key="2">
    <source>
        <dbReference type="Proteomes" id="UP001143910"/>
    </source>
</evidence>
<keyword evidence="2" id="KW-1185">Reference proteome</keyword>
<reference evidence="1" key="1">
    <citation type="submission" date="2022-08" db="EMBL/GenBank/DDBJ databases">
        <title>Genome Sequence of Lecanicillium fungicola.</title>
        <authorList>
            <person name="Buettner E."/>
        </authorList>
    </citation>
    <scope>NUCLEOTIDE SEQUENCE</scope>
    <source>
        <strain evidence="1">Babe33</strain>
    </source>
</reference>
<sequence length="298" mass="34159">MATMAADLLSQIASVLATCHRRIDQYWEILTWRNIGLAHLVGAIIYVVALITYRIYFSPIAAFPGPFLAKVTHWYEFYHNFIRTGMYYEEIHKMHEKYGPVVRVTPEEIHILDSSAYHKIFVTSAVRKTNSYRRFSNGTGFEGTKMQCDFKFCGPNAVSDMTAISTPHDSHRRLRAPLDKLFSRGGILGIEPRLVERAERLCIRLRSFQGTGEVVNLTNALSSLTTDIISSVIFEEPSDYLADPEFNHAWYETLKNGTLSVPLFKHMPWLVGWITRPAIRSLVSRVTKWTVWDEPVAR</sequence>